<evidence type="ECO:0000259" key="2">
    <source>
        <dbReference type="Pfam" id="PF01693"/>
    </source>
</evidence>
<dbReference type="Proteomes" id="UP000807025">
    <property type="component" value="Unassembled WGS sequence"/>
</dbReference>
<feature type="compositionally biased region" description="Polar residues" evidence="1">
    <location>
        <begin position="23"/>
        <end position="45"/>
    </location>
</feature>
<feature type="region of interest" description="Disordered" evidence="1">
    <location>
        <begin position="1"/>
        <end position="45"/>
    </location>
</feature>
<feature type="compositionally biased region" description="Polar residues" evidence="1">
    <location>
        <begin position="63"/>
        <end position="74"/>
    </location>
</feature>
<protein>
    <recommendedName>
        <fullName evidence="2">Ribonuclease H1 N-terminal domain-containing protein</fullName>
    </recommendedName>
</protein>
<evidence type="ECO:0000256" key="1">
    <source>
        <dbReference type="SAM" id="MobiDB-lite"/>
    </source>
</evidence>
<feature type="region of interest" description="Disordered" evidence="1">
    <location>
        <begin position="59"/>
        <end position="99"/>
    </location>
</feature>
<keyword evidence="4" id="KW-1185">Reference proteome</keyword>
<organism evidence="3 4">
    <name type="scientific">Pleurotus eryngii</name>
    <name type="common">Boletus of the steppes</name>
    <dbReference type="NCBI Taxonomy" id="5323"/>
    <lineage>
        <taxon>Eukaryota</taxon>
        <taxon>Fungi</taxon>
        <taxon>Dikarya</taxon>
        <taxon>Basidiomycota</taxon>
        <taxon>Agaricomycotina</taxon>
        <taxon>Agaricomycetes</taxon>
        <taxon>Agaricomycetidae</taxon>
        <taxon>Agaricales</taxon>
        <taxon>Pleurotineae</taxon>
        <taxon>Pleurotaceae</taxon>
        <taxon>Pleurotus</taxon>
    </lineage>
</organism>
<name>A0A9P5ZT15_PLEER</name>
<evidence type="ECO:0000313" key="3">
    <source>
        <dbReference type="EMBL" id="KAF9492643.1"/>
    </source>
</evidence>
<accession>A0A9P5ZT15</accession>
<comment type="caution">
    <text evidence="3">The sequence shown here is derived from an EMBL/GenBank/DDBJ whole genome shotgun (WGS) entry which is preliminary data.</text>
</comment>
<feature type="compositionally biased region" description="Acidic residues" evidence="1">
    <location>
        <begin position="1"/>
        <end position="10"/>
    </location>
</feature>
<dbReference type="InterPro" id="IPR037056">
    <property type="entry name" value="RNase_H1_N_sf"/>
</dbReference>
<reference evidence="3" key="1">
    <citation type="submission" date="2020-11" db="EMBL/GenBank/DDBJ databases">
        <authorList>
            <consortium name="DOE Joint Genome Institute"/>
            <person name="Ahrendt S."/>
            <person name="Riley R."/>
            <person name="Andreopoulos W."/>
            <person name="Labutti K."/>
            <person name="Pangilinan J."/>
            <person name="Ruiz-Duenas F.J."/>
            <person name="Barrasa J.M."/>
            <person name="Sanchez-Garcia M."/>
            <person name="Camarero S."/>
            <person name="Miyauchi S."/>
            <person name="Serrano A."/>
            <person name="Linde D."/>
            <person name="Babiker R."/>
            <person name="Drula E."/>
            <person name="Ayuso-Fernandez I."/>
            <person name="Pacheco R."/>
            <person name="Padilla G."/>
            <person name="Ferreira P."/>
            <person name="Barriuso J."/>
            <person name="Kellner H."/>
            <person name="Castanera R."/>
            <person name="Alfaro M."/>
            <person name="Ramirez L."/>
            <person name="Pisabarro A.G."/>
            <person name="Kuo A."/>
            <person name="Tritt A."/>
            <person name="Lipzen A."/>
            <person name="He G."/>
            <person name="Yan M."/>
            <person name="Ng V."/>
            <person name="Cullen D."/>
            <person name="Martin F."/>
            <person name="Rosso M.-N."/>
            <person name="Henrissat B."/>
            <person name="Hibbett D."/>
            <person name="Martinez A.T."/>
            <person name="Grigoriev I.V."/>
        </authorList>
    </citation>
    <scope>NUCLEOTIDE SEQUENCE</scope>
    <source>
        <strain evidence="3">ATCC 90797</strain>
    </source>
</reference>
<feature type="domain" description="Ribonuclease H1 N-terminal" evidence="2">
    <location>
        <begin position="209"/>
        <end position="245"/>
    </location>
</feature>
<dbReference type="OrthoDB" id="3270804at2759"/>
<dbReference type="Gene3D" id="3.40.970.10">
    <property type="entry name" value="Ribonuclease H1, N-terminal domain"/>
    <property type="match status" value="1"/>
</dbReference>
<dbReference type="SUPFAM" id="SSF55658">
    <property type="entry name" value="L9 N-domain-like"/>
    <property type="match status" value="1"/>
</dbReference>
<proteinExistence type="predicted"/>
<sequence>MADAIEEDESPANGSLPPPAATPVNSPVLFQSQHPSSDYGSVSSGGTIASFSPTSVIEAHLSDPSNTDSGYWSQASLPPTSPLSHALSPPSPSNSPTSFALSCKEKHEWWGAAFNAMKMRQREQHFNENQLVVLWAAVPQASNNSTHLNNTARSSAQLPDFGLASPSLSGSSTKYPVSPEGAYFRVFKLPSQSPLTFYVAPAHPKASLYVITRGKEVGIFSGWTHVLPLINHVQGASHMKISSIEQGEQIMWEEYAQGTCLVI</sequence>
<dbReference type="InterPro" id="IPR011320">
    <property type="entry name" value="RNase_H1_N"/>
</dbReference>
<evidence type="ECO:0000313" key="4">
    <source>
        <dbReference type="Proteomes" id="UP000807025"/>
    </source>
</evidence>
<dbReference type="Pfam" id="PF01693">
    <property type="entry name" value="Cauli_VI"/>
    <property type="match status" value="1"/>
</dbReference>
<gene>
    <name evidence="3" type="ORF">BDN71DRAFT_1451248</name>
</gene>
<dbReference type="AlphaFoldDB" id="A0A9P5ZT15"/>
<feature type="compositionally biased region" description="Low complexity" evidence="1">
    <location>
        <begin position="75"/>
        <end position="98"/>
    </location>
</feature>
<dbReference type="EMBL" id="MU154598">
    <property type="protein sequence ID" value="KAF9492643.1"/>
    <property type="molecule type" value="Genomic_DNA"/>
</dbReference>
<dbReference type="InterPro" id="IPR009027">
    <property type="entry name" value="Ribosomal_bL9/RNase_H1_N"/>
</dbReference>